<feature type="domain" description="FAD-binding FR-type" evidence="10">
    <location>
        <begin position="3"/>
        <end position="106"/>
    </location>
</feature>
<organism evidence="11 12">
    <name type="scientific">Pontibacter qinzhouensis</name>
    <dbReference type="NCBI Taxonomy" id="2603253"/>
    <lineage>
        <taxon>Bacteria</taxon>
        <taxon>Pseudomonadati</taxon>
        <taxon>Bacteroidota</taxon>
        <taxon>Cytophagia</taxon>
        <taxon>Cytophagales</taxon>
        <taxon>Hymenobacteraceae</taxon>
        <taxon>Pontibacter</taxon>
    </lineage>
</organism>
<dbReference type="GO" id="GO:0016491">
    <property type="term" value="F:oxidoreductase activity"/>
    <property type="evidence" value="ECO:0007669"/>
    <property type="project" value="InterPro"/>
</dbReference>
<dbReference type="CDD" id="cd00207">
    <property type="entry name" value="fer2"/>
    <property type="match status" value="1"/>
</dbReference>
<keyword evidence="3" id="KW-0001">2Fe-2S</keyword>
<dbReference type="InterPro" id="IPR006058">
    <property type="entry name" value="2Fe2S_fd_BS"/>
</dbReference>
<evidence type="ECO:0000256" key="5">
    <source>
        <dbReference type="ARBA" id="ARBA00022827"/>
    </source>
</evidence>
<dbReference type="AlphaFoldDB" id="A0A5C8JE89"/>
<gene>
    <name evidence="11" type="ORF">FVR03_16900</name>
</gene>
<dbReference type="Gene3D" id="2.40.30.10">
    <property type="entry name" value="Translation factors"/>
    <property type="match status" value="1"/>
</dbReference>
<keyword evidence="2" id="KW-0285">Flavoprotein</keyword>
<dbReference type="Pfam" id="PF00111">
    <property type="entry name" value="Fer2"/>
    <property type="match status" value="1"/>
</dbReference>
<dbReference type="Pfam" id="PF00175">
    <property type="entry name" value="NAD_binding_1"/>
    <property type="match status" value="1"/>
</dbReference>
<dbReference type="PANTHER" id="PTHR47354:SF8">
    <property type="entry name" value="1,2-PHENYLACETYL-COA EPOXIDASE, SUBUNIT E"/>
    <property type="match status" value="1"/>
</dbReference>
<dbReference type="Gene3D" id="3.40.50.80">
    <property type="entry name" value="Nucleotide-binding domain of ferredoxin-NADP reductase (FNR) module"/>
    <property type="match status" value="1"/>
</dbReference>
<evidence type="ECO:0000256" key="8">
    <source>
        <dbReference type="ARBA" id="ARBA00023014"/>
    </source>
</evidence>
<dbReference type="GO" id="GO:0051537">
    <property type="term" value="F:2 iron, 2 sulfur cluster binding"/>
    <property type="evidence" value="ECO:0007669"/>
    <property type="project" value="InterPro"/>
</dbReference>
<dbReference type="EMBL" id="VRTY01000071">
    <property type="protein sequence ID" value="TXK36755.1"/>
    <property type="molecule type" value="Genomic_DNA"/>
</dbReference>
<comment type="caution">
    <text evidence="11">The sequence shown here is derived from an EMBL/GenBank/DDBJ whole genome shotgun (WGS) entry which is preliminary data.</text>
</comment>
<evidence type="ECO:0000259" key="10">
    <source>
        <dbReference type="PROSITE" id="PS51384"/>
    </source>
</evidence>
<dbReference type="CDD" id="cd06214">
    <property type="entry name" value="PA_degradation_oxidoreductase_like"/>
    <property type="match status" value="1"/>
</dbReference>
<keyword evidence="6" id="KW-0560">Oxidoreductase</keyword>
<sequence>MSSPYRNLTIAEITRETSDAVTIHLEHPDRQIIPYKPGQFLTLILPVNGKEERRSYSLCSTPSDGARLSLTVKRVRGGAVSNFLIDQARVGQEIKVMDPLGHFYFSLQPESKRHVLLFGAGSGITPLMSILKTVLREEPGSKVTLLYGNRNEDTVIFRQPLAQLQTLFPDRLHIEYIYSQPTGTCTHCSREQDPKQEPPKKASGFFSFLKKAVKEKPPVCEHRGRMNRSSIIKILERLQLTKSGDALYYVCGPAGMMEEVQQALKLLKVPQERVFRESFVTEKLAGKVAAAQGAVPAADEPAAITTQTITLIYEGAEYKVEVQPDQTILEAALAQNIDMPYSCQAGLCTACRGKCLQGKIHMDEREGLSDAELDEGYVLNCVGHPLTDDVVIEIG</sequence>
<evidence type="ECO:0000256" key="6">
    <source>
        <dbReference type="ARBA" id="ARBA00023002"/>
    </source>
</evidence>
<reference evidence="11 12" key="1">
    <citation type="submission" date="2019-08" db="EMBL/GenBank/DDBJ databases">
        <authorList>
            <person name="Shi S."/>
        </authorList>
    </citation>
    <scope>NUCLEOTIDE SEQUENCE [LARGE SCALE GENOMIC DNA]</scope>
    <source>
        <strain evidence="11 12">GY10130</strain>
    </source>
</reference>
<dbReference type="InterPro" id="IPR039261">
    <property type="entry name" value="FNR_nucleotide-bd"/>
</dbReference>
<dbReference type="Proteomes" id="UP000321926">
    <property type="component" value="Unassembled WGS sequence"/>
</dbReference>
<keyword evidence="4" id="KW-0479">Metal-binding</keyword>
<dbReference type="InterPro" id="IPR001041">
    <property type="entry name" value="2Fe-2S_ferredoxin-type"/>
</dbReference>
<evidence type="ECO:0000256" key="7">
    <source>
        <dbReference type="ARBA" id="ARBA00023004"/>
    </source>
</evidence>
<dbReference type="RefSeq" id="WP_147922942.1">
    <property type="nucleotide sequence ID" value="NZ_VRTY01000071.1"/>
</dbReference>
<protein>
    <submittedName>
        <fullName evidence="11">Ferredoxin--NADP reductase</fullName>
    </submittedName>
</protein>
<dbReference type="InterPro" id="IPR050415">
    <property type="entry name" value="MRET"/>
</dbReference>
<dbReference type="SUPFAM" id="SSF63380">
    <property type="entry name" value="Riboflavin synthase domain-like"/>
    <property type="match status" value="1"/>
</dbReference>
<evidence type="ECO:0000313" key="11">
    <source>
        <dbReference type="EMBL" id="TXK36755.1"/>
    </source>
</evidence>
<comment type="cofactor">
    <cofactor evidence="1">
        <name>FAD</name>
        <dbReference type="ChEBI" id="CHEBI:57692"/>
    </cofactor>
</comment>
<feature type="domain" description="2Fe-2S ferredoxin-type" evidence="9">
    <location>
        <begin position="307"/>
        <end position="395"/>
    </location>
</feature>
<keyword evidence="7" id="KW-0408">Iron</keyword>
<evidence type="ECO:0000313" key="12">
    <source>
        <dbReference type="Proteomes" id="UP000321926"/>
    </source>
</evidence>
<proteinExistence type="predicted"/>
<dbReference type="Pfam" id="PF00970">
    <property type="entry name" value="FAD_binding_6"/>
    <property type="match status" value="1"/>
</dbReference>
<evidence type="ECO:0000256" key="2">
    <source>
        <dbReference type="ARBA" id="ARBA00022630"/>
    </source>
</evidence>
<dbReference type="PANTHER" id="PTHR47354">
    <property type="entry name" value="NADH OXIDOREDUCTASE HCR"/>
    <property type="match status" value="1"/>
</dbReference>
<dbReference type="InterPro" id="IPR001709">
    <property type="entry name" value="Flavoprot_Pyr_Nucl_cyt_Rdtase"/>
</dbReference>
<dbReference type="PROSITE" id="PS51384">
    <property type="entry name" value="FAD_FR"/>
    <property type="match status" value="1"/>
</dbReference>
<dbReference type="SUPFAM" id="SSF54292">
    <property type="entry name" value="2Fe-2S ferredoxin-like"/>
    <property type="match status" value="1"/>
</dbReference>
<accession>A0A5C8JE89</accession>
<keyword evidence="12" id="KW-1185">Reference proteome</keyword>
<dbReference type="Gene3D" id="3.10.20.30">
    <property type="match status" value="1"/>
</dbReference>
<name>A0A5C8JE89_9BACT</name>
<dbReference type="InterPro" id="IPR012675">
    <property type="entry name" value="Beta-grasp_dom_sf"/>
</dbReference>
<dbReference type="OrthoDB" id="9789468at2"/>
<keyword evidence="8" id="KW-0411">Iron-sulfur</keyword>
<dbReference type="InterPro" id="IPR017927">
    <property type="entry name" value="FAD-bd_FR_type"/>
</dbReference>
<dbReference type="InterPro" id="IPR017938">
    <property type="entry name" value="Riboflavin_synthase-like_b-brl"/>
</dbReference>
<dbReference type="InterPro" id="IPR008333">
    <property type="entry name" value="Cbr1-like_FAD-bd_dom"/>
</dbReference>
<evidence type="ECO:0000259" key="9">
    <source>
        <dbReference type="PROSITE" id="PS51085"/>
    </source>
</evidence>
<dbReference type="InterPro" id="IPR036010">
    <property type="entry name" value="2Fe-2S_ferredoxin-like_sf"/>
</dbReference>
<dbReference type="PROSITE" id="PS51085">
    <property type="entry name" value="2FE2S_FER_2"/>
    <property type="match status" value="1"/>
</dbReference>
<dbReference type="PRINTS" id="PR00410">
    <property type="entry name" value="PHEHYDRXLASE"/>
</dbReference>
<evidence type="ECO:0000256" key="1">
    <source>
        <dbReference type="ARBA" id="ARBA00001974"/>
    </source>
</evidence>
<dbReference type="SUPFAM" id="SSF52343">
    <property type="entry name" value="Ferredoxin reductase-like, C-terminal NADP-linked domain"/>
    <property type="match status" value="1"/>
</dbReference>
<evidence type="ECO:0000256" key="3">
    <source>
        <dbReference type="ARBA" id="ARBA00022714"/>
    </source>
</evidence>
<evidence type="ECO:0000256" key="4">
    <source>
        <dbReference type="ARBA" id="ARBA00022723"/>
    </source>
</evidence>
<dbReference type="PRINTS" id="PR00371">
    <property type="entry name" value="FPNCR"/>
</dbReference>
<dbReference type="InterPro" id="IPR001433">
    <property type="entry name" value="OxRdtase_FAD/NAD-bd"/>
</dbReference>
<dbReference type="PROSITE" id="PS00197">
    <property type="entry name" value="2FE2S_FER_1"/>
    <property type="match status" value="1"/>
</dbReference>
<keyword evidence="5" id="KW-0274">FAD</keyword>